<comment type="caution">
    <text evidence="2">The sequence shown here is derived from an EMBL/GenBank/DDBJ whole genome shotgun (WGS) entry which is preliminary data.</text>
</comment>
<name>A0ABP9HHR1_9ACTN</name>
<feature type="region of interest" description="Disordered" evidence="1">
    <location>
        <begin position="77"/>
        <end position="101"/>
    </location>
</feature>
<reference evidence="3" key="1">
    <citation type="journal article" date="2019" name="Int. J. Syst. Evol. Microbiol.">
        <title>The Global Catalogue of Microorganisms (GCM) 10K type strain sequencing project: providing services to taxonomists for standard genome sequencing and annotation.</title>
        <authorList>
            <consortium name="The Broad Institute Genomics Platform"/>
            <consortium name="The Broad Institute Genome Sequencing Center for Infectious Disease"/>
            <person name="Wu L."/>
            <person name="Ma J."/>
        </authorList>
    </citation>
    <scope>NUCLEOTIDE SEQUENCE [LARGE SCALE GENOMIC DNA]</scope>
    <source>
        <strain evidence="3">JCM 17657</strain>
    </source>
</reference>
<dbReference type="Proteomes" id="UP001500610">
    <property type="component" value="Unassembled WGS sequence"/>
</dbReference>
<dbReference type="EMBL" id="BAABIV010000002">
    <property type="protein sequence ID" value="GAA4971008.1"/>
    <property type="molecule type" value="Genomic_DNA"/>
</dbReference>
<feature type="compositionally biased region" description="Acidic residues" evidence="1">
    <location>
        <begin position="84"/>
        <end position="93"/>
    </location>
</feature>
<proteinExistence type="predicted"/>
<evidence type="ECO:0000256" key="1">
    <source>
        <dbReference type="SAM" id="MobiDB-lite"/>
    </source>
</evidence>
<dbReference type="RefSeq" id="WP_226029099.1">
    <property type="nucleotide sequence ID" value="NZ_BAABIV010000002.1"/>
</dbReference>
<evidence type="ECO:0000313" key="2">
    <source>
        <dbReference type="EMBL" id="GAA4971008.1"/>
    </source>
</evidence>
<sequence length="101" mass="11378">MSIPQDDGIVRHGDWIGIGNEFTGVQLRKVWTPQGERLEITVPKRGYRILLDAMQLEIVAAQRPEKFSELFAMQLGVDGHGTEQDENMTDDEQGPNGGRER</sequence>
<evidence type="ECO:0000313" key="3">
    <source>
        <dbReference type="Proteomes" id="UP001500610"/>
    </source>
</evidence>
<gene>
    <name evidence="2" type="ORF">GCM10023257_03790</name>
</gene>
<organism evidence="2 3">
    <name type="scientific">Streptomyces hyderabadensis</name>
    <dbReference type="NCBI Taxonomy" id="598549"/>
    <lineage>
        <taxon>Bacteria</taxon>
        <taxon>Bacillati</taxon>
        <taxon>Actinomycetota</taxon>
        <taxon>Actinomycetes</taxon>
        <taxon>Kitasatosporales</taxon>
        <taxon>Streptomycetaceae</taxon>
        <taxon>Streptomyces</taxon>
    </lineage>
</organism>
<keyword evidence="3" id="KW-1185">Reference proteome</keyword>
<protein>
    <submittedName>
        <fullName evidence="2">Uncharacterized protein</fullName>
    </submittedName>
</protein>
<accession>A0ABP9HHR1</accession>